<keyword evidence="4" id="KW-0328">Glycosyltransferase</keyword>
<comment type="pathway">
    <text evidence="1">Purine metabolism; purine nucleoside salvage.</text>
</comment>
<evidence type="ECO:0000256" key="2">
    <source>
        <dbReference type="ARBA" id="ARBA00006751"/>
    </source>
</evidence>
<comment type="catalytic activity">
    <reaction evidence="8">
        <text>2'-deoxyinosine + phosphate = 2-deoxy-alpha-D-ribose 1-phosphate + hypoxanthine</text>
        <dbReference type="Rhea" id="RHEA:27750"/>
        <dbReference type="ChEBI" id="CHEBI:17368"/>
        <dbReference type="ChEBI" id="CHEBI:28997"/>
        <dbReference type="ChEBI" id="CHEBI:43474"/>
        <dbReference type="ChEBI" id="CHEBI:57259"/>
        <dbReference type="EC" id="2.4.2.1"/>
    </reaction>
</comment>
<evidence type="ECO:0000259" key="12">
    <source>
        <dbReference type="Pfam" id="PF01048"/>
    </source>
</evidence>
<dbReference type="STRING" id="158441.A0A226E0N7"/>
<dbReference type="PANTHER" id="PTHR11904:SF9">
    <property type="entry name" value="PURINE NUCLEOSIDE PHOSPHORYLASE-RELATED"/>
    <property type="match status" value="1"/>
</dbReference>
<dbReference type="Pfam" id="PF01048">
    <property type="entry name" value="PNP_UDP_1"/>
    <property type="match status" value="1"/>
</dbReference>
<dbReference type="OrthoDB" id="10330263at2759"/>
<comment type="caution">
    <text evidence="13">The sequence shown here is derived from an EMBL/GenBank/DDBJ whole genome shotgun (WGS) entry which is preliminary data.</text>
</comment>
<organism evidence="13 14">
    <name type="scientific">Folsomia candida</name>
    <name type="common">Springtail</name>
    <dbReference type="NCBI Taxonomy" id="158441"/>
    <lineage>
        <taxon>Eukaryota</taxon>
        <taxon>Metazoa</taxon>
        <taxon>Ecdysozoa</taxon>
        <taxon>Arthropoda</taxon>
        <taxon>Hexapoda</taxon>
        <taxon>Collembola</taxon>
        <taxon>Entomobryomorpha</taxon>
        <taxon>Isotomoidea</taxon>
        <taxon>Isotomidae</taxon>
        <taxon>Proisotominae</taxon>
        <taxon>Folsomia</taxon>
    </lineage>
</organism>
<evidence type="ECO:0000256" key="1">
    <source>
        <dbReference type="ARBA" id="ARBA00005058"/>
    </source>
</evidence>
<dbReference type="Proteomes" id="UP000198287">
    <property type="component" value="Unassembled WGS sequence"/>
</dbReference>
<comment type="similarity">
    <text evidence="2">Belongs to the PNP/MTAP phosphorylase family.</text>
</comment>
<gene>
    <name evidence="13" type="ORF">Fcan01_14032</name>
</gene>
<comment type="catalytic activity">
    <reaction evidence="7">
        <text>2'-deoxyguanosine + phosphate = 2-deoxy-alpha-D-ribose 1-phosphate + guanine</text>
        <dbReference type="Rhea" id="RHEA:27738"/>
        <dbReference type="ChEBI" id="CHEBI:16235"/>
        <dbReference type="ChEBI" id="CHEBI:17172"/>
        <dbReference type="ChEBI" id="CHEBI:43474"/>
        <dbReference type="ChEBI" id="CHEBI:57259"/>
        <dbReference type="EC" id="2.4.2.1"/>
    </reaction>
</comment>
<dbReference type="PANTHER" id="PTHR11904">
    <property type="entry name" value="METHYLTHIOADENOSINE/PURINE NUCLEOSIDE PHOSPHORYLASE"/>
    <property type="match status" value="1"/>
</dbReference>
<evidence type="ECO:0000256" key="7">
    <source>
        <dbReference type="ARBA" id="ARBA00023929"/>
    </source>
</evidence>
<sequence length="736" mass="82553">MMALLLRRPETYIIHRNKSLQIQILRSAFVTTLVVAALFAIVKFDSSNSQISEDTPPPGILGLSQTRKNDGAAKTKSSKIIILEGDAFSYLDLSVNDVLLQTENKPVDELILKYVTLSPEIFTEMLQTNPQIFQTLKSIKLERVKIRGASSPWNFTLGVNVRLPMLSDFQLDLDIGFRNQYTDYMKMISEEWLMRVLFYNTTDKSNPKRFKSNLGDKLVTDRVQVTIRVDGWTVISYRKSSKVNDGWEVSLGLTFADKLLRMLIRNNLKIVHLTMTECVVSVKSFPTSLQYLNLYRVNITGGDIHTFFKSATSLTDLYIELRNSTLNLSRIPKTVKTLAIGDVVDVQYDKQDYSVNAETVGLSFPLDGKIVENFETIFPNVKHIAAFEPPSNNRVQYTLLKNILKTNATWILMQGFERRNTTQFENEMEQVLQNCGVSPGQRNFLIFKDERTFSWNGMDLDLDNQYGAEALGESRDYLLSLTSLRPKVAIICGSGLGSLGEKVDASEGVRVPYGDIPHFPKSTAPGHKGVMTIGKLANIPVSMPTRVFKLMGVKVLIVTNAAGGLNYDFRMGDIMIIKDHVNFPGFAGVSPLRGPNDPAFGERFTALNDAYDSKFRTVAKQIGEDMKMGRVMKEGVYGMIGGPAYETPAELRMFKMMGIDAIGMSTVQEIIAARHCGIRCLAFSIISNIAVLGYDTTDKPNEEEVIVTAKDAEVYLHDFILRFLTQIESELTSDYI</sequence>
<dbReference type="InterPro" id="IPR035994">
    <property type="entry name" value="Nucleoside_phosphorylase_sf"/>
</dbReference>
<dbReference type="SUPFAM" id="SSF53167">
    <property type="entry name" value="Purine and uridine phosphorylases"/>
    <property type="match status" value="1"/>
</dbReference>
<evidence type="ECO:0000256" key="6">
    <source>
        <dbReference type="ARBA" id="ARBA00023918"/>
    </source>
</evidence>
<dbReference type="EC" id="2.4.2.1" evidence="3"/>
<proteinExistence type="inferred from homology"/>
<evidence type="ECO:0000256" key="4">
    <source>
        <dbReference type="ARBA" id="ARBA00022676"/>
    </source>
</evidence>
<dbReference type="AlphaFoldDB" id="A0A226E0N7"/>
<dbReference type="GO" id="GO:0004731">
    <property type="term" value="F:purine-nucleoside phosphorylase activity"/>
    <property type="evidence" value="ECO:0007669"/>
    <property type="project" value="UniProtKB-EC"/>
</dbReference>
<evidence type="ECO:0000256" key="11">
    <source>
        <dbReference type="SAM" id="Phobius"/>
    </source>
</evidence>
<accession>A0A226E0N7</accession>
<feature type="transmembrane region" description="Helical" evidence="11">
    <location>
        <begin position="24"/>
        <end position="42"/>
    </location>
</feature>
<keyword evidence="11" id="KW-0812">Transmembrane</keyword>
<keyword evidence="5" id="KW-0808">Transferase</keyword>
<name>A0A226E0N7_FOLCA</name>
<dbReference type="EMBL" id="LNIX01000008">
    <property type="protein sequence ID" value="OXA50860.1"/>
    <property type="molecule type" value="Genomic_DNA"/>
</dbReference>
<evidence type="ECO:0000313" key="13">
    <source>
        <dbReference type="EMBL" id="OXA50860.1"/>
    </source>
</evidence>
<evidence type="ECO:0000256" key="8">
    <source>
        <dbReference type="ARBA" id="ARBA00023950"/>
    </source>
</evidence>
<dbReference type="InterPro" id="IPR000845">
    <property type="entry name" value="Nucleoside_phosphorylase_d"/>
</dbReference>
<evidence type="ECO:0000256" key="3">
    <source>
        <dbReference type="ARBA" id="ARBA00011886"/>
    </source>
</evidence>
<protein>
    <recommendedName>
        <fullName evidence="3">purine-nucleoside phosphorylase</fullName>
        <ecNumber evidence="3">2.4.2.1</ecNumber>
    </recommendedName>
    <alternativeName>
        <fullName evidence="10">Inosine-guanosine phosphorylase</fullName>
    </alternativeName>
</protein>
<keyword evidence="14" id="KW-1185">Reference proteome</keyword>
<evidence type="ECO:0000256" key="5">
    <source>
        <dbReference type="ARBA" id="ARBA00022679"/>
    </source>
</evidence>
<keyword evidence="11" id="KW-0472">Membrane</keyword>
<dbReference type="GO" id="GO:0009116">
    <property type="term" value="P:nucleoside metabolic process"/>
    <property type="evidence" value="ECO:0007669"/>
    <property type="project" value="InterPro"/>
</dbReference>
<dbReference type="NCBIfam" id="TIGR01697">
    <property type="entry name" value="PNPH-PUNA-XAPA"/>
    <property type="match status" value="1"/>
</dbReference>
<dbReference type="Gene3D" id="3.40.50.1580">
    <property type="entry name" value="Nucleoside phosphorylase domain"/>
    <property type="match status" value="1"/>
</dbReference>
<keyword evidence="11" id="KW-1133">Transmembrane helix</keyword>
<evidence type="ECO:0000256" key="9">
    <source>
        <dbReference type="ARBA" id="ARBA00023970"/>
    </source>
</evidence>
<reference evidence="13 14" key="1">
    <citation type="submission" date="2015-12" db="EMBL/GenBank/DDBJ databases">
        <title>The genome of Folsomia candida.</title>
        <authorList>
            <person name="Faddeeva A."/>
            <person name="Derks M.F."/>
            <person name="Anvar Y."/>
            <person name="Smit S."/>
            <person name="Van Straalen N."/>
            <person name="Roelofs D."/>
        </authorList>
    </citation>
    <scope>NUCLEOTIDE SEQUENCE [LARGE SCALE GENOMIC DNA]</scope>
    <source>
        <strain evidence="13 14">VU population</strain>
        <tissue evidence="13">Whole body</tissue>
    </source>
</reference>
<comment type="catalytic activity">
    <reaction evidence="9">
        <text>guanosine + phosphate = alpha-D-ribose 1-phosphate + guanine</text>
        <dbReference type="Rhea" id="RHEA:13233"/>
        <dbReference type="ChEBI" id="CHEBI:16235"/>
        <dbReference type="ChEBI" id="CHEBI:16750"/>
        <dbReference type="ChEBI" id="CHEBI:43474"/>
        <dbReference type="ChEBI" id="CHEBI:57720"/>
        <dbReference type="EC" id="2.4.2.1"/>
    </reaction>
</comment>
<dbReference type="GO" id="GO:0005737">
    <property type="term" value="C:cytoplasm"/>
    <property type="evidence" value="ECO:0007669"/>
    <property type="project" value="TreeGrafter"/>
</dbReference>
<feature type="domain" description="Nucleoside phosphorylase" evidence="12">
    <location>
        <begin position="487"/>
        <end position="724"/>
    </location>
</feature>
<dbReference type="InterPro" id="IPR011268">
    <property type="entry name" value="Purine_phosphorylase"/>
</dbReference>
<evidence type="ECO:0000256" key="10">
    <source>
        <dbReference type="ARBA" id="ARBA00031036"/>
    </source>
</evidence>
<evidence type="ECO:0000313" key="14">
    <source>
        <dbReference type="Proteomes" id="UP000198287"/>
    </source>
</evidence>
<dbReference type="UniPathway" id="UPA00606"/>
<comment type="catalytic activity">
    <reaction evidence="6">
        <text>inosine + phosphate = alpha-D-ribose 1-phosphate + hypoxanthine</text>
        <dbReference type="Rhea" id="RHEA:27646"/>
        <dbReference type="ChEBI" id="CHEBI:17368"/>
        <dbReference type="ChEBI" id="CHEBI:17596"/>
        <dbReference type="ChEBI" id="CHEBI:43474"/>
        <dbReference type="ChEBI" id="CHEBI:57720"/>
        <dbReference type="EC" id="2.4.2.1"/>
    </reaction>
</comment>
<dbReference type="CDD" id="cd09009">
    <property type="entry name" value="PNP-EcPNPII_like"/>
    <property type="match status" value="1"/>
</dbReference>